<evidence type="ECO:0000256" key="4">
    <source>
        <dbReference type="ARBA" id="ARBA00022691"/>
    </source>
</evidence>
<comment type="caution">
    <text evidence="10">The sequence shown here is derived from an EMBL/GenBank/DDBJ whole genome shotgun (WGS) entry which is preliminary data.</text>
</comment>
<keyword evidence="11" id="KW-1185">Reference proteome</keyword>
<evidence type="ECO:0000256" key="5">
    <source>
        <dbReference type="ARBA" id="ARBA00022694"/>
    </source>
</evidence>
<evidence type="ECO:0000256" key="1">
    <source>
        <dbReference type="ARBA" id="ARBA00022555"/>
    </source>
</evidence>
<dbReference type="GO" id="GO:0000049">
    <property type="term" value="F:tRNA binding"/>
    <property type="evidence" value="ECO:0007669"/>
    <property type="project" value="UniProtKB-UniRule"/>
</dbReference>
<evidence type="ECO:0000313" key="11">
    <source>
        <dbReference type="Proteomes" id="UP000770661"/>
    </source>
</evidence>
<dbReference type="PANTHER" id="PTHR10631:SF3">
    <property type="entry name" value="TRNA (GUANINE(26)-N(2))-DIMETHYLTRANSFERASE"/>
    <property type="match status" value="1"/>
</dbReference>
<organism evidence="10 11">
    <name type="scientific">Chionoecetes opilio</name>
    <name type="common">Atlantic snow crab</name>
    <name type="synonym">Cancer opilio</name>
    <dbReference type="NCBI Taxonomy" id="41210"/>
    <lineage>
        <taxon>Eukaryota</taxon>
        <taxon>Metazoa</taxon>
        <taxon>Ecdysozoa</taxon>
        <taxon>Arthropoda</taxon>
        <taxon>Crustacea</taxon>
        <taxon>Multicrustacea</taxon>
        <taxon>Malacostraca</taxon>
        <taxon>Eumalacostraca</taxon>
        <taxon>Eucarida</taxon>
        <taxon>Decapoda</taxon>
        <taxon>Pleocyemata</taxon>
        <taxon>Brachyura</taxon>
        <taxon>Eubrachyura</taxon>
        <taxon>Majoidea</taxon>
        <taxon>Majidae</taxon>
        <taxon>Chionoecetes</taxon>
    </lineage>
</organism>
<comment type="similarity">
    <text evidence="9">Belongs to the class I-like SAM-binding methyltransferase superfamily. Trm1 family.</text>
</comment>
<keyword evidence="6 9" id="KW-0694">RNA-binding</keyword>
<dbReference type="InterPro" id="IPR002905">
    <property type="entry name" value="Trm1"/>
</dbReference>
<evidence type="ECO:0000256" key="7">
    <source>
        <dbReference type="ARBA" id="ARBA00039099"/>
    </source>
</evidence>
<dbReference type="PROSITE" id="PS51626">
    <property type="entry name" value="SAM_MT_TRM1"/>
    <property type="match status" value="1"/>
</dbReference>
<dbReference type="Gene3D" id="3.40.50.150">
    <property type="entry name" value="Vaccinia Virus protein VP39"/>
    <property type="match status" value="1"/>
</dbReference>
<dbReference type="GO" id="GO:0002940">
    <property type="term" value="P:tRNA N2-guanine methylation"/>
    <property type="evidence" value="ECO:0007669"/>
    <property type="project" value="TreeGrafter"/>
</dbReference>
<dbReference type="Proteomes" id="UP000770661">
    <property type="component" value="Unassembled WGS sequence"/>
</dbReference>
<dbReference type="EMBL" id="JACEEZ010019554">
    <property type="protein sequence ID" value="KAG0715607.1"/>
    <property type="molecule type" value="Genomic_DNA"/>
</dbReference>
<keyword evidence="2 9" id="KW-0489">Methyltransferase</keyword>
<sequence length="120" mass="13348">MICEALRIVLQCLESHANRYGRYIVPLLSLSADFYVRLVVRVLSGKAKVKETFTKVSIVYQCVGCETVTLHPMGRIITNKKSIKHQVSQGPPVAQSCVHCGHRHIIGGPIWSAPIHNRTS</sequence>
<evidence type="ECO:0000256" key="3">
    <source>
        <dbReference type="ARBA" id="ARBA00022679"/>
    </source>
</evidence>
<dbReference type="EC" id="2.1.1.216" evidence="7"/>
<evidence type="ECO:0000256" key="2">
    <source>
        <dbReference type="ARBA" id="ARBA00022603"/>
    </source>
</evidence>
<name>A0A8J5CPT7_CHIOP</name>
<evidence type="ECO:0000256" key="9">
    <source>
        <dbReference type="PROSITE-ProRule" id="PRU00958"/>
    </source>
</evidence>
<keyword evidence="4 9" id="KW-0949">S-adenosyl-L-methionine</keyword>
<proteinExistence type="inferred from homology"/>
<dbReference type="Pfam" id="PF02005">
    <property type="entry name" value="TRM"/>
    <property type="match status" value="1"/>
</dbReference>
<evidence type="ECO:0000256" key="6">
    <source>
        <dbReference type="ARBA" id="ARBA00022884"/>
    </source>
</evidence>
<dbReference type="AlphaFoldDB" id="A0A8J5CPT7"/>
<dbReference type="SUPFAM" id="SSF53335">
    <property type="entry name" value="S-adenosyl-L-methionine-dependent methyltransferases"/>
    <property type="match status" value="1"/>
</dbReference>
<evidence type="ECO:0000313" key="10">
    <source>
        <dbReference type="EMBL" id="KAG0715607.1"/>
    </source>
</evidence>
<dbReference type="GO" id="GO:0160104">
    <property type="term" value="F:tRNA (guanine(26)-N2)-dimethyltransferase activity"/>
    <property type="evidence" value="ECO:0007669"/>
    <property type="project" value="UniProtKB-EC"/>
</dbReference>
<dbReference type="PANTHER" id="PTHR10631">
    <property type="entry name" value="N 2 ,N 2 -DIMETHYLGUANOSINE TRNA METHYLTRANSFERASE"/>
    <property type="match status" value="1"/>
</dbReference>
<dbReference type="GO" id="GO:0005634">
    <property type="term" value="C:nucleus"/>
    <property type="evidence" value="ECO:0007669"/>
    <property type="project" value="TreeGrafter"/>
</dbReference>
<evidence type="ECO:0000256" key="8">
    <source>
        <dbReference type="ARBA" id="ARBA00051897"/>
    </source>
</evidence>
<reference evidence="10" key="1">
    <citation type="submission" date="2020-07" db="EMBL/GenBank/DDBJ databases">
        <title>The High-quality genome of the commercially important snow crab, Chionoecetes opilio.</title>
        <authorList>
            <person name="Jeong J.-H."/>
            <person name="Ryu S."/>
        </authorList>
    </citation>
    <scope>NUCLEOTIDE SEQUENCE</scope>
    <source>
        <strain evidence="10">MADBK_172401_WGS</strain>
        <tissue evidence="10">Digestive gland</tissue>
    </source>
</reference>
<dbReference type="OrthoDB" id="6349953at2759"/>
<dbReference type="InterPro" id="IPR029063">
    <property type="entry name" value="SAM-dependent_MTases_sf"/>
</dbReference>
<gene>
    <name evidence="10" type="ORF">GWK47_011541</name>
</gene>
<keyword evidence="1 9" id="KW-0820">tRNA-binding</keyword>
<protein>
    <recommendedName>
        <fullName evidence="7">tRNA (guanine(26)-N(2))-dimethyltransferase</fullName>
        <ecNumber evidence="7">2.1.1.216</ecNumber>
    </recommendedName>
</protein>
<comment type="catalytic activity">
    <reaction evidence="8">
        <text>guanosine(26) in tRNA + 2 S-adenosyl-L-methionine = N(2)-dimethylguanosine(26) in tRNA + 2 S-adenosyl-L-homocysteine + 2 H(+)</text>
        <dbReference type="Rhea" id="RHEA:43140"/>
        <dbReference type="Rhea" id="RHEA-COMP:10359"/>
        <dbReference type="Rhea" id="RHEA-COMP:10360"/>
        <dbReference type="ChEBI" id="CHEBI:15378"/>
        <dbReference type="ChEBI" id="CHEBI:57856"/>
        <dbReference type="ChEBI" id="CHEBI:59789"/>
        <dbReference type="ChEBI" id="CHEBI:74269"/>
        <dbReference type="ChEBI" id="CHEBI:74513"/>
        <dbReference type="EC" id="2.1.1.216"/>
    </reaction>
</comment>
<accession>A0A8J5CPT7</accession>
<keyword evidence="5 9" id="KW-0819">tRNA processing</keyword>
<keyword evidence="3 9" id="KW-0808">Transferase</keyword>